<feature type="transmembrane region" description="Helical" evidence="1">
    <location>
        <begin position="88"/>
        <end position="107"/>
    </location>
</feature>
<protein>
    <recommendedName>
        <fullName evidence="4">Polymerase</fullName>
    </recommendedName>
</protein>
<evidence type="ECO:0000313" key="2">
    <source>
        <dbReference type="EMBL" id="ANP46805.1"/>
    </source>
</evidence>
<feature type="transmembrane region" description="Helical" evidence="1">
    <location>
        <begin position="316"/>
        <end position="337"/>
    </location>
</feature>
<sequence length="396" mass="41451">MTEPLADGRSLPIRQALAVAAFFCLTPGFSAGGAIGLPVLMAVTALAALDPAHLRQTVEKNRIFVALLAALTVWLSVTATWSPWHGQTYLKAPATLAMGLLFASAIAQTRLARLSLAGALAALVMLTILISIEAIWGSPLNRAAAPEASAFQLNQSPARGAVVMLALLWPSLAWLLATGARWRWPVAAIVLAGAGFVSLQFGQLSTAFGLAVGAVCFAGAFVAPRIAILGPAFGLAIWTLAAPFATPLIFAGQIDWLPHSWAVRVGIWRYANARILEQFWFGHGLDAGRASTAMANYDGEALRVIPVHPHSASIQIWYDAGLIGALLTAVLIALTGLSLANAYGKDKLAAAPAAAVIAMFGMMANIGWSPFQEWWMSTMILAGGLVAAIGVKAARG</sequence>
<reference evidence="2 3" key="1">
    <citation type="submission" date="2015-11" db="EMBL/GenBank/DDBJ databases">
        <title>Whole-Genome Sequence of Candidatus Oderbacter manganicum from the National Park Lower Oder Valley, Germany.</title>
        <authorList>
            <person name="Braun B."/>
            <person name="Liere K."/>
            <person name="Szewzyk U."/>
        </authorList>
    </citation>
    <scope>NUCLEOTIDE SEQUENCE [LARGE SCALE GENOMIC DNA]</scope>
    <source>
        <strain evidence="2 3">OTSz_A_272</strain>
    </source>
</reference>
<dbReference type="EMBL" id="CP013244">
    <property type="protein sequence ID" value="ANP46805.1"/>
    <property type="molecule type" value="Genomic_DNA"/>
</dbReference>
<gene>
    <name evidence="2" type="ORF">ATE48_13230</name>
</gene>
<dbReference type="Proteomes" id="UP000092498">
    <property type="component" value="Chromosome"/>
</dbReference>
<feature type="transmembrane region" description="Helical" evidence="1">
    <location>
        <begin position="20"/>
        <end position="49"/>
    </location>
</feature>
<dbReference type="InParanoid" id="A0A1B1AJT0"/>
<feature type="transmembrane region" description="Helical" evidence="1">
    <location>
        <begin position="184"/>
        <end position="201"/>
    </location>
</feature>
<dbReference type="RefSeq" id="WP_066772263.1">
    <property type="nucleotide sequence ID" value="NZ_CP013244.1"/>
</dbReference>
<feature type="transmembrane region" description="Helical" evidence="1">
    <location>
        <begin position="235"/>
        <end position="254"/>
    </location>
</feature>
<accession>A0A1B1AJT0</accession>
<feature type="transmembrane region" description="Helical" evidence="1">
    <location>
        <begin position="61"/>
        <end position="82"/>
    </location>
</feature>
<keyword evidence="1" id="KW-0472">Membrane</keyword>
<keyword evidence="1" id="KW-1133">Transmembrane helix</keyword>
<keyword evidence="3" id="KW-1185">Reference proteome</keyword>
<feature type="transmembrane region" description="Helical" evidence="1">
    <location>
        <begin position="349"/>
        <end position="368"/>
    </location>
</feature>
<proteinExistence type="predicted"/>
<feature type="transmembrane region" description="Helical" evidence="1">
    <location>
        <begin position="156"/>
        <end position="177"/>
    </location>
</feature>
<feature type="transmembrane region" description="Helical" evidence="1">
    <location>
        <begin position="374"/>
        <end position="394"/>
    </location>
</feature>
<dbReference type="AlphaFoldDB" id="A0A1B1AJT0"/>
<keyword evidence="1" id="KW-0812">Transmembrane</keyword>
<evidence type="ECO:0000256" key="1">
    <source>
        <dbReference type="SAM" id="Phobius"/>
    </source>
</evidence>
<feature type="transmembrane region" description="Helical" evidence="1">
    <location>
        <begin position="114"/>
        <end position="136"/>
    </location>
</feature>
<dbReference type="OrthoDB" id="8050531at2"/>
<dbReference type="STRING" id="1759059.ATE48_13230"/>
<name>A0A1B1AJT0_9PROT</name>
<organism evidence="2 3">
    <name type="scientific">Candidatus Viadribacter manganicus</name>
    <dbReference type="NCBI Taxonomy" id="1759059"/>
    <lineage>
        <taxon>Bacteria</taxon>
        <taxon>Pseudomonadati</taxon>
        <taxon>Pseudomonadota</taxon>
        <taxon>Alphaproteobacteria</taxon>
        <taxon>Hyphomonadales</taxon>
        <taxon>Hyphomonadaceae</taxon>
        <taxon>Candidatus Viadribacter</taxon>
    </lineage>
</organism>
<feature type="transmembrane region" description="Helical" evidence="1">
    <location>
        <begin position="207"/>
        <end position="228"/>
    </location>
</feature>
<dbReference type="KEGG" id="cbot:ATE48_13230"/>
<evidence type="ECO:0000313" key="3">
    <source>
        <dbReference type="Proteomes" id="UP000092498"/>
    </source>
</evidence>
<evidence type="ECO:0008006" key="4">
    <source>
        <dbReference type="Google" id="ProtNLM"/>
    </source>
</evidence>